<organism evidence="3 4">
    <name type="scientific">Kaistia hirudinis</name>
    <dbReference type="NCBI Taxonomy" id="1293440"/>
    <lineage>
        <taxon>Bacteria</taxon>
        <taxon>Pseudomonadati</taxon>
        <taxon>Pseudomonadota</taxon>
        <taxon>Alphaproteobacteria</taxon>
        <taxon>Hyphomicrobiales</taxon>
        <taxon>Kaistiaceae</taxon>
        <taxon>Kaistia</taxon>
    </lineage>
</organism>
<dbReference type="Proteomes" id="UP000553963">
    <property type="component" value="Unassembled WGS sequence"/>
</dbReference>
<dbReference type="RefSeq" id="WP_183397865.1">
    <property type="nucleotide sequence ID" value="NZ_JACIDS010000002.1"/>
</dbReference>
<keyword evidence="3" id="KW-0560">Oxidoreductase</keyword>
<dbReference type="SUPFAM" id="SSF51735">
    <property type="entry name" value="NAD(P)-binding Rossmann-fold domains"/>
    <property type="match status" value="1"/>
</dbReference>
<dbReference type="NCBIfam" id="NF009466">
    <property type="entry name" value="PRK12826.1-2"/>
    <property type="match status" value="1"/>
</dbReference>
<gene>
    <name evidence="3" type="ORF">GGR25_001220</name>
</gene>
<evidence type="ECO:0000259" key="2">
    <source>
        <dbReference type="SMART" id="SM00822"/>
    </source>
</evidence>
<dbReference type="PRINTS" id="PR00081">
    <property type="entry name" value="GDHRDH"/>
</dbReference>
<dbReference type="InterPro" id="IPR050259">
    <property type="entry name" value="SDR"/>
</dbReference>
<dbReference type="InterPro" id="IPR036291">
    <property type="entry name" value="NAD(P)-bd_dom_sf"/>
</dbReference>
<dbReference type="PANTHER" id="PTHR42879">
    <property type="entry name" value="3-OXOACYL-(ACYL-CARRIER-PROTEIN) REDUCTASE"/>
    <property type="match status" value="1"/>
</dbReference>
<evidence type="ECO:0000256" key="1">
    <source>
        <dbReference type="ARBA" id="ARBA00006484"/>
    </source>
</evidence>
<dbReference type="Gene3D" id="3.40.50.720">
    <property type="entry name" value="NAD(P)-binding Rossmann-like Domain"/>
    <property type="match status" value="1"/>
</dbReference>
<dbReference type="EMBL" id="JACIDS010000002">
    <property type="protein sequence ID" value="MBB3930181.1"/>
    <property type="molecule type" value="Genomic_DNA"/>
</dbReference>
<reference evidence="3 4" key="1">
    <citation type="submission" date="2020-08" db="EMBL/GenBank/DDBJ databases">
        <title>Genomic Encyclopedia of Type Strains, Phase IV (KMG-IV): sequencing the most valuable type-strain genomes for metagenomic binning, comparative biology and taxonomic classification.</title>
        <authorList>
            <person name="Goeker M."/>
        </authorList>
    </citation>
    <scope>NUCLEOTIDE SEQUENCE [LARGE SCALE GENOMIC DNA]</scope>
    <source>
        <strain evidence="3 4">DSM 25966</strain>
    </source>
</reference>
<dbReference type="GO" id="GO:0032787">
    <property type="term" value="P:monocarboxylic acid metabolic process"/>
    <property type="evidence" value="ECO:0007669"/>
    <property type="project" value="UniProtKB-ARBA"/>
</dbReference>
<evidence type="ECO:0000313" key="3">
    <source>
        <dbReference type="EMBL" id="MBB3930181.1"/>
    </source>
</evidence>
<dbReference type="GO" id="GO:0004316">
    <property type="term" value="F:3-oxoacyl-[acyl-carrier-protein] reductase (NADPH) activity"/>
    <property type="evidence" value="ECO:0007669"/>
    <property type="project" value="UniProtKB-EC"/>
</dbReference>
<protein>
    <submittedName>
        <fullName evidence="3">3-oxoacyl-[acyl-carrier protein] reductase</fullName>
        <ecNumber evidence="3">1.1.1.100</ecNumber>
    </submittedName>
</protein>
<comment type="caution">
    <text evidence="3">The sequence shown here is derived from an EMBL/GenBank/DDBJ whole genome shotgun (WGS) entry which is preliminary data.</text>
</comment>
<dbReference type="AlphaFoldDB" id="A0A840AMR3"/>
<feature type="domain" description="Ketoreductase" evidence="2">
    <location>
        <begin position="10"/>
        <end position="187"/>
    </location>
</feature>
<dbReference type="EC" id="1.1.1.100" evidence="3"/>
<proteinExistence type="inferred from homology"/>
<dbReference type="InterPro" id="IPR020904">
    <property type="entry name" value="Sc_DH/Rdtase_CS"/>
</dbReference>
<dbReference type="SMART" id="SM00822">
    <property type="entry name" value="PKS_KR"/>
    <property type="match status" value="1"/>
</dbReference>
<dbReference type="InterPro" id="IPR057326">
    <property type="entry name" value="KR_dom"/>
</dbReference>
<evidence type="ECO:0000313" key="4">
    <source>
        <dbReference type="Proteomes" id="UP000553963"/>
    </source>
</evidence>
<sequence>MSKLRGRRAAVTGAASGIGRGIAETFAAAGARVAILDRDIAAARAVAAGIGDAALAFACDVADEASVASAFAAIEAEFGGVDILVNNAGVLRDTPFAEMTVSEWDRVMGINLRGTFLCTQQVVPGMKARGWGRIINLGSQLAHKGAAELSHYVASKAGVIGFTKALAHELARDGITVNAICPGIIETPMSAGVPPEVKAMVAAKLPIGRFGRVDEVTGAALLLASDEGSYFIGATLNMNGGDVMI</sequence>
<dbReference type="InterPro" id="IPR002347">
    <property type="entry name" value="SDR_fam"/>
</dbReference>
<dbReference type="PRINTS" id="PR00080">
    <property type="entry name" value="SDRFAMILY"/>
</dbReference>
<dbReference type="Pfam" id="PF13561">
    <property type="entry name" value="adh_short_C2"/>
    <property type="match status" value="1"/>
</dbReference>
<dbReference type="NCBIfam" id="NF005559">
    <property type="entry name" value="PRK07231.1"/>
    <property type="match status" value="1"/>
</dbReference>
<dbReference type="PANTHER" id="PTHR42879:SF2">
    <property type="entry name" value="3-OXOACYL-[ACYL-CARRIER-PROTEIN] REDUCTASE FABG"/>
    <property type="match status" value="1"/>
</dbReference>
<dbReference type="FunFam" id="3.40.50.720:FF:000084">
    <property type="entry name" value="Short-chain dehydrogenase reductase"/>
    <property type="match status" value="1"/>
</dbReference>
<name>A0A840AMR3_9HYPH</name>
<dbReference type="PROSITE" id="PS00061">
    <property type="entry name" value="ADH_SHORT"/>
    <property type="match status" value="1"/>
</dbReference>
<comment type="similarity">
    <text evidence="1">Belongs to the short-chain dehydrogenases/reductases (SDR) family.</text>
</comment>
<accession>A0A840AMR3</accession>
<keyword evidence="4" id="KW-1185">Reference proteome</keyword>